<evidence type="ECO:0000313" key="1">
    <source>
        <dbReference type="EMBL" id="DAF42943.1"/>
    </source>
</evidence>
<accession>A0A8S5RWK4</accession>
<dbReference type="EMBL" id="BK032497">
    <property type="protein sequence ID" value="DAF42943.1"/>
    <property type="molecule type" value="Genomic_DNA"/>
</dbReference>
<organism evidence="1">
    <name type="scientific">Siphoviridae sp. ctHip2</name>
    <dbReference type="NCBI Taxonomy" id="2827830"/>
    <lineage>
        <taxon>Viruses</taxon>
        <taxon>Duplodnaviria</taxon>
        <taxon>Heunggongvirae</taxon>
        <taxon>Uroviricota</taxon>
        <taxon>Caudoviricetes</taxon>
    </lineage>
</organism>
<protein>
    <submittedName>
        <fullName evidence="1">Uncharacterized protein</fullName>
    </submittedName>
</protein>
<sequence length="187" mass="21847">MKQIKSYVFEAGDTLYYVDKEGEVYSFEVTEDLLKPQSEMPTSFLDNYVLKPYTPVTVYDDFGRLWLWSAKGQWTGAGMASSFNVEYSSKVADVFITEEEAFEFSKARKKHNEENEFFDSYATIHIKHAVSNRVLESLAFTKYSLVELIKLVNIYRTENTPIKISVLDYEGNEFAYSQIEKELERFY</sequence>
<name>A0A8S5RWK4_9CAUD</name>
<reference evidence="1" key="1">
    <citation type="journal article" date="2021" name="Proc. Natl. Acad. Sci. U.S.A.">
        <title>A Catalog of Tens of Thousands of Viruses from Human Metagenomes Reveals Hidden Associations with Chronic Diseases.</title>
        <authorList>
            <person name="Tisza M.J."/>
            <person name="Buck C.B."/>
        </authorList>
    </citation>
    <scope>NUCLEOTIDE SEQUENCE</scope>
    <source>
        <strain evidence="1">CtHip2</strain>
    </source>
</reference>
<proteinExistence type="predicted"/>